<dbReference type="OrthoDB" id="9807885at2"/>
<evidence type="ECO:0000313" key="6">
    <source>
        <dbReference type="EMBL" id="TCS97004.1"/>
    </source>
</evidence>
<evidence type="ECO:0000256" key="5">
    <source>
        <dbReference type="RuleBase" id="RU003560"/>
    </source>
</evidence>
<sequence length="402" mass="44696">MSHWNQLDQQYIMSTVKRLPLAIDRAKGNYLYDTHGTRYLDLFTGLAVNVLGHSHPRVMKALDEQGHRFLHISNLFLNPPAIQLAERLVKNSLGQGKVYFCNSGAESTEAAIKLIFKWTVKENHGKSGIVVIRNSFHGRTLGAMRLTRQPSVYQDYPQLDFPVYEVDAYSTDELRQVCELHQPAAVLVEPILGAGGVVSLSKEFLHTVQTLCTQHQMLFCVDEIQTGMGRTGTLFAYQGLGLQPDLILFAKGVGGGLPLGGIISNEKTAHIFQPGDHGTTFAPSPLSAAMGNAVLDALLDDGVLEQGNQIAQELWKNLNRLQETYPQVIDDMDGRGMMIGIRTHCTQEQVAHLQHTLMKKGILVNVTAKTVIRLLPPLTLTTDEIHFFTHSLEEYIQEYLLS</sequence>
<dbReference type="InterPro" id="IPR015422">
    <property type="entry name" value="PyrdxlP-dep_Trfase_small"/>
</dbReference>
<dbReference type="AlphaFoldDB" id="A0A4R3LF55"/>
<dbReference type="GO" id="GO:0008483">
    <property type="term" value="F:transaminase activity"/>
    <property type="evidence" value="ECO:0007669"/>
    <property type="project" value="UniProtKB-KW"/>
</dbReference>
<dbReference type="RefSeq" id="WP_131923367.1">
    <property type="nucleotide sequence ID" value="NZ_SMAG01000001.1"/>
</dbReference>
<reference evidence="6 7" key="1">
    <citation type="submission" date="2019-03" db="EMBL/GenBank/DDBJ databases">
        <title>Genomic Encyclopedia of Type Strains, Phase IV (KMG-IV): sequencing the most valuable type-strain genomes for metagenomic binning, comparative biology and taxonomic classification.</title>
        <authorList>
            <person name="Goeker M."/>
        </authorList>
    </citation>
    <scope>NUCLEOTIDE SEQUENCE [LARGE SCALE GENOMIC DNA]</scope>
    <source>
        <strain evidence="6 7">DSM 45707</strain>
    </source>
</reference>
<keyword evidence="3 6" id="KW-0808">Transferase</keyword>
<protein>
    <submittedName>
        <fullName evidence="6">Acetylornithine aminotransferase</fullName>
    </submittedName>
</protein>
<comment type="caution">
    <text evidence="6">The sequence shown here is derived from an EMBL/GenBank/DDBJ whole genome shotgun (WGS) entry which is preliminary data.</text>
</comment>
<dbReference type="InterPro" id="IPR015424">
    <property type="entry name" value="PyrdxlP-dep_Trfase"/>
</dbReference>
<dbReference type="NCBIfam" id="NF002325">
    <property type="entry name" value="PRK01278.1"/>
    <property type="match status" value="1"/>
</dbReference>
<dbReference type="PROSITE" id="PS00600">
    <property type="entry name" value="AA_TRANSFER_CLASS_3"/>
    <property type="match status" value="1"/>
</dbReference>
<dbReference type="SUPFAM" id="SSF53383">
    <property type="entry name" value="PLP-dependent transferases"/>
    <property type="match status" value="1"/>
</dbReference>
<dbReference type="GO" id="GO:0030170">
    <property type="term" value="F:pyridoxal phosphate binding"/>
    <property type="evidence" value="ECO:0007669"/>
    <property type="project" value="InterPro"/>
</dbReference>
<dbReference type="Gene3D" id="3.40.640.10">
    <property type="entry name" value="Type I PLP-dependent aspartate aminotransferase-like (Major domain)"/>
    <property type="match status" value="1"/>
</dbReference>
<evidence type="ECO:0000256" key="4">
    <source>
        <dbReference type="ARBA" id="ARBA00022898"/>
    </source>
</evidence>
<dbReference type="PIRSF" id="PIRSF000521">
    <property type="entry name" value="Transaminase_4ab_Lys_Orn"/>
    <property type="match status" value="1"/>
</dbReference>
<dbReference type="GO" id="GO:0042802">
    <property type="term" value="F:identical protein binding"/>
    <property type="evidence" value="ECO:0007669"/>
    <property type="project" value="TreeGrafter"/>
</dbReference>
<dbReference type="EMBL" id="SMAG01000001">
    <property type="protein sequence ID" value="TCS97004.1"/>
    <property type="molecule type" value="Genomic_DNA"/>
</dbReference>
<dbReference type="InterPro" id="IPR050103">
    <property type="entry name" value="Class-III_PLP-dep_AT"/>
</dbReference>
<comment type="cofactor">
    <cofactor evidence="1">
        <name>pyridoxal 5'-phosphate</name>
        <dbReference type="ChEBI" id="CHEBI:597326"/>
    </cofactor>
</comment>
<dbReference type="InterPro" id="IPR015421">
    <property type="entry name" value="PyrdxlP-dep_Trfase_major"/>
</dbReference>
<evidence type="ECO:0000313" key="7">
    <source>
        <dbReference type="Proteomes" id="UP000294937"/>
    </source>
</evidence>
<dbReference type="InterPro" id="IPR049704">
    <property type="entry name" value="Aminotrans_3_PPA_site"/>
</dbReference>
<dbReference type="PANTHER" id="PTHR11986:SF79">
    <property type="entry name" value="ACETYLORNITHINE AMINOTRANSFERASE, MITOCHONDRIAL"/>
    <property type="match status" value="1"/>
</dbReference>
<keyword evidence="7" id="KW-1185">Reference proteome</keyword>
<dbReference type="Pfam" id="PF00202">
    <property type="entry name" value="Aminotran_3"/>
    <property type="match status" value="1"/>
</dbReference>
<name>A0A4R3LF55_9BACL</name>
<dbReference type="Proteomes" id="UP000294937">
    <property type="component" value="Unassembled WGS sequence"/>
</dbReference>
<comment type="similarity">
    <text evidence="5">Belongs to the class-III pyridoxal-phosphate-dependent aminotransferase family.</text>
</comment>
<proteinExistence type="inferred from homology"/>
<gene>
    <name evidence="6" type="ORF">EDD58_101651</name>
</gene>
<evidence type="ECO:0000256" key="1">
    <source>
        <dbReference type="ARBA" id="ARBA00001933"/>
    </source>
</evidence>
<dbReference type="InterPro" id="IPR005814">
    <property type="entry name" value="Aminotrans_3"/>
</dbReference>
<evidence type="ECO:0000256" key="3">
    <source>
        <dbReference type="ARBA" id="ARBA00022679"/>
    </source>
</evidence>
<dbReference type="FunFam" id="3.40.640.10:FF:000004">
    <property type="entry name" value="Acetylornithine aminotransferase"/>
    <property type="match status" value="1"/>
</dbReference>
<keyword evidence="2 6" id="KW-0032">Aminotransferase</keyword>
<accession>A0A4R3LF55</accession>
<evidence type="ECO:0000256" key="2">
    <source>
        <dbReference type="ARBA" id="ARBA00022576"/>
    </source>
</evidence>
<organism evidence="6 7">
    <name type="scientific">Hazenella coriacea</name>
    <dbReference type="NCBI Taxonomy" id="1179467"/>
    <lineage>
        <taxon>Bacteria</taxon>
        <taxon>Bacillati</taxon>
        <taxon>Bacillota</taxon>
        <taxon>Bacilli</taxon>
        <taxon>Bacillales</taxon>
        <taxon>Thermoactinomycetaceae</taxon>
        <taxon>Hazenella</taxon>
    </lineage>
</organism>
<keyword evidence="4 5" id="KW-0663">Pyridoxal phosphate</keyword>
<dbReference type="Gene3D" id="3.90.1150.10">
    <property type="entry name" value="Aspartate Aminotransferase, domain 1"/>
    <property type="match status" value="1"/>
</dbReference>
<dbReference type="CDD" id="cd00610">
    <property type="entry name" value="OAT_like"/>
    <property type="match status" value="1"/>
</dbReference>
<dbReference type="PANTHER" id="PTHR11986">
    <property type="entry name" value="AMINOTRANSFERASE CLASS III"/>
    <property type="match status" value="1"/>
</dbReference>